<organism evidence="4 5">
    <name type="scientific">Marasmiellus scandens</name>
    <dbReference type="NCBI Taxonomy" id="2682957"/>
    <lineage>
        <taxon>Eukaryota</taxon>
        <taxon>Fungi</taxon>
        <taxon>Dikarya</taxon>
        <taxon>Basidiomycota</taxon>
        <taxon>Agaricomycotina</taxon>
        <taxon>Agaricomycetes</taxon>
        <taxon>Agaricomycetidae</taxon>
        <taxon>Agaricales</taxon>
        <taxon>Marasmiineae</taxon>
        <taxon>Omphalotaceae</taxon>
        <taxon>Marasmiellus</taxon>
    </lineage>
</organism>
<dbReference type="Proteomes" id="UP001498398">
    <property type="component" value="Unassembled WGS sequence"/>
</dbReference>
<evidence type="ECO:0000256" key="2">
    <source>
        <dbReference type="ARBA" id="ARBA00022857"/>
    </source>
</evidence>
<comment type="caution">
    <text evidence="4">The sequence shown here is derived from an EMBL/GenBank/DDBJ whole genome shotgun (WGS) entry which is preliminary data.</text>
</comment>
<dbReference type="EMBL" id="JBANRG010000002">
    <property type="protein sequence ID" value="KAK7470558.1"/>
    <property type="molecule type" value="Genomic_DNA"/>
</dbReference>
<evidence type="ECO:0000313" key="5">
    <source>
        <dbReference type="Proteomes" id="UP001498398"/>
    </source>
</evidence>
<evidence type="ECO:0000313" key="4">
    <source>
        <dbReference type="EMBL" id="KAK7470558.1"/>
    </source>
</evidence>
<keyword evidence="3" id="KW-0560">Oxidoreductase</keyword>
<dbReference type="SUPFAM" id="SSF51735">
    <property type="entry name" value="NAD(P)-binding Rossmann-fold domains"/>
    <property type="match status" value="1"/>
</dbReference>
<proteinExistence type="inferred from homology"/>
<dbReference type="Pfam" id="PF00106">
    <property type="entry name" value="adh_short"/>
    <property type="match status" value="1"/>
</dbReference>
<evidence type="ECO:0008006" key="6">
    <source>
        <dbReference type="Google" id="ProtNLM"/>
    </source>
</evidence>
<comment type="similarity">
    <text evidence="1">Belongs to the short-chain dehydrogenases/reductases (SDR) family.</text>
</comment>
<gene>
    <name evidence="4" type="ORF">VKT23_001982</name>
</gene>
<dbReference type="InterPro" id="IPR036291">
    <property type="entry name" value="NAD(P)-bd_dom_sf"/>
</dbReference>
<keyword evidence="5" id="KW-1185">Reference proteome</keyword>
<evidence type="ECO:0000256" key="1">
    <source>
        <dbReference type="ARBA" id="ARBA00006484"/>
    </source>
</evidence>
<dbReference type="PROSITE" id="PS00061">
    <property type="entry name" value="ADH_SHORT"/>
    <property type="match status" value="1"/>
</dbReference>
<protein>
    <recommendedName>
        <fullName evidence="6">Short-chain dehydrogenase</fullName>
    </recommendedName>
</protein>
<dbReference type="InterPro" id="IPR002347">
    <property type="entry name" value="SDR_fam"/>
</dbReference>
<dbReference type="InterPro" id="IPR020904">
    <property type="entry name" value="Sc_DH/Rdtase_CS"/>
</dbReference>
<dbReference type="PRINTS" id="PR00081">
    <property type="entry name" value="GDHRDH"/>
</dbReference>
<dbReference type="PANTHER" id="PTHR43008:SF8">
    <property type="entry name" value="BENZIL REDUCTASE ((S)-BENZOIN FORMING) IRC24"/>
    <property type="match status" value="1"/>
</dbReference>
<dbReference type="Gene3D" id="3.40.50.720">
    <property type="entry name" value="NAD(P)-binding Rossmann-like Domain"/>
    <property type="match status" value="1"/>
</dbReference>
<dbReference type="PANTHER" id="PTHR43008">
    <property type="entry name" value="BENZIL REDUCTASE"/>
    <property type="match status" value="1"/>
</dbReference>
<accession>A0ABR1K113</accession>
<sequence>MRNPVVLVTGASRGIGLKCTEILLSKFNAQVITLSRTISPELKALASDNLLALECDVADENKVKTAIAQGIERYHHLDGLVLNAGVIEPICRITDDTPLSAWRTHFEINFFSLVTAIKATAPSLRKSELGGRIVFVSSGAAVKGIAGWAPYNSGKAAMNALCRTLAEEEPEIVSIAIRPGIVDTAMQSSIRENGAPMGDEGHGGFVRLHREGLLVKAELPSHVIAALALKGPKTLNGQFVSWDDDVCKEFMA</sequence>
<reference evidence="4 5" key="1">
    <citation type="submission" date="2024-01" db="EMBL/GenBank/DDBJ databases">
        <title>A draft genome for the cacao thread blight pathogen Marasmiellus scandens.</title>
        <authorList>
            <person name="Baruah I.K."/>
            <person name="Leung J."/>
            <person name="Bukari Y."/>
            <person name="Amoako-Attah I."/>
            <person name="Meinhardt L.W."/>
            <person name="Bailey B.A."/>
            <person name="Cohen S.P."/>
        </authorList>
    </citation>
    <scope>NUCLEOTIDE SEQUENCE [LARGE SCALE GENOMIC DNA]</scope>
    <source>
        <strain evidence="4 5">GH-19</strain>
    </source>
</reference>
<name>A0ABR1K113_9AGAR</name>
<evidence type="ECO:0000256" key="3">
    <source>
        <dbReference type="ARBA" id="ARBA00023002"/>
    </source>
</evidence>
<keyword evidence="2" id="KW-0521">NADP</keyword>